<dbReference type="EMBL" id="CP092332">
    <property type="protein sequence ID" value="WGK93768.1"/>
    <property type="molecule type" value="Genomic_DNA"/>
</dbReference>
<keyword evidence="2" id="KW-1185">Reference proteome</keyword>
<reference evidence="1 2" key="2">
    <citation type="submission" date="2023-06" db="EMBL/GenBank/DDBJ databases">
        <title>Complete Genome Sequence of Flavobacterium keumense K3R-10.</title>
        <authorList>
            <person name="Jeong H."/>
            <person name="Jhang S.Y."/>
            <person name="Kim J.N."/>
        </authorList>
    </citation>
    <scope>NUCLEOTIDE SEQUENCE [LARGE SCALE GENOMIC DNA]</scope>
    <source>
        <strain evidence="1 2">K3R-10</strain>
    </source>
</reference>
<dbReference type="RefSeq" id="WP_264533503.1">
    <property type="nucleotide sequence ID" value="NZ_CP092332.1"/>
</dbReference>
<protein>
    <submittedName>
        <fullName evidence="1">Uncharacterized protein</fullName>
    </submittedName>
</protein>
<dbReference type="Proteomes" id="UP001232117">
    <property type="component" value="Chromosome"/>
</dbReference>
<accession>A0ABY8N3Q6</accession>
<name>A0ABY8N3Q6_9FLAO</name>
<evidence type="ECO:0000313" key="2">
    <source>
        <dbReference type="Proteomes" id="UP001232117"/>
    </source>
</evidence>
<reference evidence="1 2" key="1">
    <citation type="submission" date="2022-02" db="EMBL/GenBank/DDBJ databases">
        <authorList>
            <person name="Cha I.-T."/>
            <person name="Lee K.-E."/>
            <person name="Park S.-J."/>
        </authorList>
    </citation>
    <scope>NUCLEOTIDE SEQUENCE [LARGE SCALE GENOMIC DNA]</scope>
    <source>
        <strain evidence="1 2">K3R-10</strain>
    </source>
</reference>
<sequence>MENKYCTIKKNKHNSNFLKDNGFKKLKSAIYNSKSETVLLINREKREYWETCTDGIIDASRVVLESENQKIQTLKSIESCLN</sequence>
<organism evidence="1 2">
    <name type="scientific">Flavobacterium keumense</name>
    <dbReference type="NCBI Taxonomy" id="1306518"/>
    <lineage>
        <taxon>Bacteria</taxon>
        <taxon>Pseudomonadati</taxon>
        <taxon>Bacteroidota</taxon>
        <taxon>Flavobacteriia</taxon>
        <taxon>Flavobacteriales</taxon>
        <taxon>Flavobacteriaceae</taxon>
        <taxon>Flavobacterium</taxon>
    </lineage>
</organism>
<evidence type="ECO:0000313" key="1">
    <source>
        <dbReference type="EMBL" id="WGK93768.1"/>
    </source>
</evidence>
<gene>
    <name evidence="1" type="ORF">MG292_06605</name>
</gene>
<proteinExistence type="predicted"/>